<accession>A0AAN9KDC9</accession>
<keyword evidence="2" id="KW-1185">Reference proteome</keyword>
<dbReference type="Proteomes" id="UP001367508">
    <property type="component" value="Unassembled WGS sequence"/>
</dbReference>
<comment type="caution">
    <text evidence="1">The sequence shown here is derived from an EMBL/GenBank/DDBJ whole genome shotgun (WGS) entry which is preliminary data.</text>
</comment>
<dbReference type="EMBL" id="JAYMYQ010000008">
    <property type="protein sequence ID" value="KAK7314633.1"/>
    <property type="molecule type" value="Genomic_DNA"/>
</dbReference>
<evidence type="ECO:0000313" key="1">
    <source>
        <dbReference type="EMBL" id="KAK7314633.1"/>
    </source>
</evidence>
<protein>
    <submittedName>
        <fullName evidence="1">Uncharacterized protein</fullName>
    </submittedName>
</protein>
<gene>
    <name evidence="1" type="ORF">VNO77_33160</name>
</gene>
<organism evidence="1 2">
    <name type="scientific">Canavalia gladiata</name>
    <name type="common">Sword bean</name>
    <name type="synonym">Dolichos gladiatus</name>
    <dbReference type="NCBI Taxonomy" id="3824"/>
    <lineage>
        <taxon>Eukaryota</taxon>
        <taxon>Viridiplantae</taxon>
        <taxon>Streptophyta</taxon>
        <taxon>Embryophyta</taxon>
        <taxon>Tracheophyta</taxon>
        <taxon>Spermatophyta</taxon>
        <taxon>Magnoliopsida</taxon>
        <taxon>eudicotyledons</taxon>
        <taxon>Gunneridae</taxon>
        <taxon>Pentapetalae</taxon>
        <taxon>rosids</taxon>
        <taxon>fabids</taxon>
        <taxon>Fabales</taxon>
        <taxon>Fabaceae</taxon>
        <taxon>Papilionoideae</taxon>
        <taxon>50 kb inversion clade</taxon>
        <taxon>NPAAA clade</taxon>
        <taxon>indigoferoid/millettioid clade</taxon>
        <taxon>Phaseoleae</taxon>
        <taxon>Canavalia</taxon>
    </lineage>
</organism>
<name>A0AAN9KDC9_CANGL</name>
<reference evidence="1 2" key="1">
    <citation type="submission" date="2024-01" db="EMBL/GenBank/DDBJ databases">
        <title>The genomes of 5 underutilized Papilionoideae crops provide insights into root nodulation and disease resistanc.</title>
        <authorList>
            <person name="Jiang F."/>
        </authorList>
    </citation>
    <scope>NUCLEOTIDE SEQUENCE [LARGE SCALE GENOMIC DNA]</scope>
    <source>
        <strain evidence="1">LVBAO_FW01</strain>
        <tissue evidence="1">Leaves</tissue>
    </source>
</reference>
<evidence type="ECO:0000313" key="2">
    <source>
        <dbReference type="Proteomes" id="UP001367508"/>
    </source>
</evidence>
<proteinExistence type="predicted"/>
<dbReference type="AlphaFoldDB" id="A0AAN9KDC9"/>
<sequence length="104" mass="11870">MQVIWRKFNERCQINKLPLLNKHVEVLSNMHGASIRTIHSTSVVHVVFPIHPIFIHFRAHLASKIAMLVPHGRIVWSNCMPYVTSFVSSGIESKTVSILKISEE</sequence>